<dbReference type="InterPro" id="IPR037523">
    <property type="entry name" value="VOC_core"/>
</dbReference>
<proteinExistence type="predicted"/>
<dbReference type="RefSeq" id="WP_330132836.1">
    <property type="nucleotide sequence ID" value="NZ_JAUTXY010000003.1"/>
</dbReference>
<dbReference type="EMBL" id="JAUTXY010000003">
    <property type="protein sequence ID" value="MEE2057588.1"/>
    <property type="molecule type" value="Genomic_DNA"/>
</dbReference>
<reference evidence="2 3" key="1">
    <citation type="submission" date="2023-07" db="EMBL/GenBank/DDBJ databases">
        <authorList>
            <person name="Girao M."/>
            <person name="Carvalho M.F."/>
        </authorList>
    </citation>
    <scope>NUCLEOTIDE SEQUENCE [LARGE SCALE GENOMIC DNA]</scope>
    <source>
        <strain evidence="2 3">YIM65754</strain>
    </source>
</reference>
<dbReference type="Proteomes" id="UP001336020">
    <property type="component" value="Unassembled WGS sequence"/>
</dbReference>
<organism evidence="2 3">
    <name type="scientific">Rhodococcus artemisiae</name>
    <dbReference type="NCBI Taxonomy" id="714159"/>
    <lineage>
        <taxon>Bacteria</taxon>
        <taxon>Bacillati</taxon>
        <taxon>Actinomycetota</taxon>
        <taxon>Actinomycetes</taxon>
        <taxon>Mycobacteriales</taxon>
        <taxon>Nocardiaceae</taxon>
        <taxon>Rhodococcus</taxon>
    </lineage>
</organism>
<dbReference type="InterPro" id="IPR041581">
    <property type="entry name" value="Glyoxalase_6"/>
</dbReference>
<comment type="caution">
    <text evidence="2">The sequence shown here is derived from an EMBL/GenBank/DDBJ whole genome shotgun (WGS) entry which is preliminary data.</text>
</comment>
<dbReference type="Pfam" id="PF18029">
    <property type="entry name" value="Glyoxalase_6"/>
    <property type="match status" value="1"/>
</dbReference>
<protein>
    <submittedName>
        <fullName evidence="2">VOC family protein</fullName>
    </submittedName>
</protein>
<dbReference type="PANTHER" id="PTHR35908:SF1">
    <property type="entry name" value="CONSERVED PROTEIN"/>
    <property type="match status" value="1"/>
</dbReference>
<sequence>MTLATRRFIPVLDCPDPRALAGFYRDLLGWQIETDRDEWFELARDESTAIAFQLAPDFVPQRWPDEGVIAHLDFNVPNLDDAERVALDLGATRVHGPSTATTFRVFRDPAGHHFCLCSC</sequence>
<dbReference type="PANTHER" id="PTHR35908">
    <property type="entry name" value="HYPOTHETICAL FUSION PROTEIN"/>
    <property type="match status" value="1"/>
</dbReference>
<gene>
    <name evidence="2" type="ORF">Q7514_08610</name>
</gene>
<keyword evidence="3" id="KW-1185">Reference proteome</keyword>
<dbReference type="InterPro" id="IPR029068">
    <property type="entry name" value="Glyas_Bleomycin-R_OHBP_Dase"/>
</dbReference>
<evidence type="ECO:0000313" key="3">
    <source>
        <dbReference type="Proteomes" id="UP001336020"/>
    </source>
</evidence>
<dbReference type="Gene3D" id="3.10.180.10">
    <property type="entry name" value="2,3-Dihydroxybiphenyl 1,2-Dioxygenase, domain 1"/>
    <property type="match status" value="1"/>
</dbReference>
<evidence type="ECO:0000313" key="2">
    <source>
        <dbReference type="EMBL" id="MEE2057588.1"/>
    </source>
</evidence>
<name>A0ABU7L7S5_9NOCA</name>
<evidence type="ECO:0000259" key="1">
    <source>
        <dbReference type="PROSITE" id="PS51819"/>
    </source>
</evidence>
<feature type="domain" description="VOC" evidence="1">
    <location>
        <begin position="6"/>
        <end position="119"/>
    </location>
</feature>
<dbReference type="PROSITE" id="PS51819">
    <property type="entry name" value="VOC"/>
    <property type="match status" value="1"/>
</dbReference>
<dbReference type="SUPFAM" id="SSF54593">
    <property type="entry name" value="Glyoxalase/Bleomycin resistance protein/Dihydroxybiphenyl dioxygenase"/>
    <property type="match status" value="1"/>
</dbReference>
<accession>A0ABU7L7S5</accession>